<keyword evidence="2" id="KW-1185">Reference proteome</keyword>
<protein>
    <submittedName>
        <fullName evidence="1">Uncharacterized protein</fullName>
    </submittedName>
</protein>
<gene>
    <name evidence="1" type="ORF">EVAR_45902_1</name>
</gene>
<evidence type="ECO:0000313" key="2">
    <source>
        <dbReference type="Proteomes" id="UP000299102"/>
    </source>
</evidence>
<organism evidence="1 2">
    <name type="scientific">Eumeta variegata</name>
    <name type="common">Bagworm moth</name>
    <name type="synonym">Eumeta japonica</name>
    <dbReference type="NCBI Taxonomy" id="151549"/>
    <lineage>
        <taxon>Eukaryota</taxon>
        <taxon>Metazoa</taxon>
        <taxon>Ecdysozoa</taxon>
        <taxon>Arthropoda</taxon>
        <taxon>Hexapoda</taxon>
        <taxon>Insecta</taxon>
        <taxon>Pterygota</taxon>
        <taxon>Neoptera</taxon>
        <taxon>Endopterygota</taxon>
        <taxon>Lepidoptera</taxon>
        <taxon>Glossata</taxon>
        <taxon>Ditrysia</taxon>
        <taxon>Tineoidea</taxon>
        <taxon>Psychidae</taxon>
        <taxon>Oiketicinae</taxon>
        <taxon>Eumeta</taxon>
    </lineage>
</organism>
<name>A0A4C1XQ54_EUMVA</name>
<proteinExistence type="predicted"/>
<evidence type="ECO:0000313" key="1">
    <source>
        <dbReference type="EMBL" id="GBP65981.1"/>
    </source>
</evidence>
<sequence>MKQNTKKQAQQRQSGAQRNVGPRLVSLRGRLDGDVSSFLLYTFTNACRQFGSYHICVTSIQYSINTNSAVTYTTQCIRHPYPSTFKVVIDERDTSLIIHNERRSERIASDIISFAARPILHTIGPPSPPAALAAGRLNNSSASNIGYASARTQFYDAAPLPCDTSNPIRAPALGEMRFQRRQ</sequence>
<comment type="caution">
    <text evidence="1">The sequence shown here is derived from an EMBL/GenBank/DDBJ whole genome shotgun (WGS) entry which is preliminary data.</text>
</comment>
<reference evidence="1 2" key="1">
    <citation type="journal article" date="2019" name="Commun. Biol.">
        <title>The bagworm genome reveals a unique fibroin gene that provides high tensile strength.</title>
        <authorList>
            <person name="Kono N."/>
            <person name="Nakamura H."/>
            <person name="Ohtoshi R."/>
            <person name="Tomita M."/>
            <person name="Numata K."/>
            <person name="Arakawa K."/>
        </authorList>
    </citation>
    <scope>NUCLEOTIDE SEQUENCE [LARGE SCALE GENOMIC DNA]</scope>
</reference>
<accession>A0A4C1XQ54</accession>
<dbReference type="Proteomes" id="UP000299102">
    <property type="component" value="Unassembled WGS sequence"/>
</dbReference>
<dbReference type="AlphaFoldDB" id="A0A4C1XQ54"/>
<dbReference type="EMBL" id="BGZK01000944">
    <property type="protein sequence ID" value="GBP65981.1"/>
    <property type="molecule type" value="Genomic_DNA"/>
</dbReference>